<dbReference type="InterPro" id="IPR014284">
    <property type="entry name" value="RNA_pol_sigma-70_dom"/>
</dbReference>
<dbReference type="RefSeq" id="WP_407031339.1">
    <property type="nucleotide sequence ID" value="NZ_JAQGEF010000009.1"/>
</dbReference>
<dbReference type="Gene3D" id="1.10.10.10">
    <property type="entry name" value="Winged helix-like DNA-binding domain superfamily/Winged helix DNA-binding domain"/>
    <property type="match status" value="1"/>
</dbReference>
<keyword evidence="5" id="KW-0804">Transcription</keyword>
<keyword evidence="3" id="KW-0731">Sigma factor</keyword>
<name>A0ABT4UK89_9BACT</name>
<accession>A0ABT4UK89</accession>
<dbReference type="InterPro" id="IPR013249">
    <property type="entry name" value="RNA_pol_sigma70_r4_t2"/>
</dbReference>
<dbReference type="Pfam" id="PF08281">
    <property type="entry name" value="Sigma70_r4_2"/>
    <property type="match status" value="1"/>
</dbReference>
<sequence length="162" mass="19282">MTANEYNICVKEYADNVYRFIYKNMRHVEDAEDVVQTAFQKMWVNKDEVEFEKAKSYLFTIAYRQMIDNLRKIKRIHHKEEMPEMILGSTQQSNPFLKKALNEALNTLTDTQRHLVMLKDYEGYSYAEIADIMELSESQVKVYLHRARAILRNYLVSKENVV</sequence>
<dbReference type="SUPFAM" id="SSF88946">
    <property type="entry name" value="Sigma2 domain of RNA polymerase sigma factors"/>
    <property type="match status" value="1"/>
</dbReference>
<keyword evidence="2" id="KW-0805">Transcription regulation</keyword>
<evidence type="ECO:0000313" key="9">
    <source>
        <dbReference type="Proteomes" id="UP001210231"/>
    </source>
</evidence>
<keyword evidence="4" id="KW-0238">DNA-binding</keyword>
<evidence type="ECO:0000256" key="2">
    <source>
        <dbReference type="ARBA" id="ARBA00023015"/>
    </source>
</evidence>
<reference evidence="8 9" key="1">
    <citation type="submission" date="2022-12" db="EMBL/GenBank/DDBJ databases">
        <title>Chitinophagaceae gen. sp. nov., a new member of the family Chitinophagaceae, isolated from soil in a chemical factory.</title>
        <authorList>
            <person name="Ke Z."/>
        </authorList>
    </citation>
    <scope>NUCLEOTIDE SEQUENCE [LARGE SCALE GENOMIC DNA]</scope>
    <source>
        <strain evidence="8 9">LY-5</strain>
    </source>
</reference>
<proteinExistence type="inferred from homology"/>
<gene>
    <name evidence="8" type="ORF">O3P16_09365</name>
</gene>
<dbReference type="EMBL" id="JAQGEF010000009">
    <property type="protein sequence ID" value="MDA3615014.1"/>
    <property type="molecule type" value="Genomic_DNA"/>
</dbReference>
<evidence type="ECO:0000259" key="6">
    <source>
        <dbReference type="Pfam" id="PF04542"/>
    </source>
</evidence>
<evidence type="ECO:0000256" key="5">
    <source>
        <dbReference type="ARBA" id="ARBA00023163"/>
    </source>
</evidence>
<dbReference type="Proteomes" id="UP001210231">
    <property type="component" value="Unassembled WGS sequence"/>
</dbReference>
<keyword evidence="9" id="KW-1185">Reference proteome</keyword>
<dbReference type="CDD" id="cd06171">
    <property type="entry name" value="Sigma70_r4"/>
    <property type="match status" value="1"/>
</dbReference>
<dbReference type="NCBIfam" id="TIGR02937">
    <property type="entry name" value="sigma70-ECF"/>
    <property type="match status" value="1"/>
</dbReference>
<dbReference type="SUPFAM" id="SSF88659">
    <property type="entry name" value="Sigma3 and sigma4 domains of RNA polymerase sigma factors"/>
    <property type="match status" value="1"/>
</dbReference>
<dbReference type="InterPro" id="IPR007627">
    <property type="entry name" value="RNA_pol_sigma70_r2"/>
</dbReference>
<dbReference type="InterPro" id="IPR013325">
    <property type="entry name" value="RNA_pol_sigma_r2"/>
</dbReference>
<feature type="domain" description="RNA polymerase sigma factor 70 region 4 type 2" evidence="7">
    <location>
        <begin position="100"/>
        <end position="149"/>
    </location>
</feature>
<comment type="caution">
    <text evidence="8">The sequence shown here is derived from an EMBL/GenBank/DDBJ whole genome shotgun (WGS) entry which is preliminary data.</text>
</comment>
<dbReference type="InterPro" id="IPR039425">
    <property type="entry name" value="RNA_pol_sigma-70-like"/>
</dbReference>
<protein>
    <submittedName>
        <fullName evidence="8">Sigma-70 family RNA polymerase sigma factor</fullName>
    </submittedName>
</protein>
<evidence type="ECO:0000256" key="1">
    <source>
        <dbReference type="ARBA" id="ARBA00010641"/>
    </source>
</evidence>
<dbReference type="InterPro" id="IPR036388">
    <property type="entry name" value="WH-like_DNA-bd_sf"/>
</dbReference>
<evidence type="ECO:0000313" key="8">
    <source>
        <dbReference type="EMBL" id="MDA3615014.1"/>
    </source>
</evidence>
<evidence type="ECO:0000256" key="4">
    <source>
        <dbReference type="ARBA" id="ARBA00023125"/>
    </source>
</evidence>
<organism evidence="8 9">
    <name type="scientific">Polluticaenibacter yanchengensis</name>
    <dbReference type="NCBI Taxonomy" id="3014562"/>
    <lineage>
        <taxon>Bacteria</taxon>
        <taxon>Pseudomonadati</taxon>
        <taxon>Bacteroidota</taxon>
        <taxon>Chitinophagia</taxon>
        <taxon>Chitinophagales</taxon>
        <taxon>Chitinophagaceae</taxon>
        <taxon>Polluticaenibacter</taxon>
    </lineage>
</organism>
<dbReference type="PANTHER" id="PTHR43133">
    <property type="entry name" value="RNA POLYMERASE ECF-TYPE SIGMA FACTO"/>
    <property type="match status" value="1"/>
</dbReference>
<dbReference type="PANTHER" id="PTHR43133:SF8">
    <property type="entry name" value="RNA POLYMERASE SIGMA FACTOR HI_1459-RELATED"/>
    <property type="match status" value="1"/>
</dbReference>
<feature type="domain" description="RNA polymerase sigma-70 region 2" evidence="6">
    <location>
        <begin position="10"/>
        <end position="75"/>
    </location>
</feature>
<evidence type="ECO:0000259" key="7">
    <source>
        <dbReference type="Pfam" id="PF08281"/>
    </source>
</evidence>
<comment type="similarity">
    <text evidence="1">Belongs to the sigma-70 factor family. ECF subfamily.</text>
</comment>
<dbReference type="Gene3D" id="1.10.1740.10">
    <property type="match status" value="1"/>
</dbReference>
<dbReference type="InterPro" id="IPR013324">
    <property type="entry name" value="RNA_pol_sigma_r3/r4-like"/>
</dbReference>
<dbReference type="Pfam" id="PF04542">
    <property type="entry name" value="Sigma70_r2"/>
    <property type="match status" value="1"/>
</dbReference>
<evidence type="ECO:0000256" key="3">
    <source>
        <dbReference type="ARBA" id="ARBA00023082"/>
    </source>
</evidence>